<feature type="region of interest" description="Disordered" evidence="1">
    <location>
        <begin position="1"/>
        <end position="29"/>
    </location>
</feature>
<reference evidence="2 3" key="1">
    <citation type="journal article" date="2010" name="Nature">
        <title>Genome sequencing and analysis of the model grass Brachypodium distachyon.</title>
        <authorList>
            <consortium name="International Brachypodium Initiative"/>
        </authorList>
    </citation>
    <scope>NUCLEOTIDE SEQUENCE [LARGE SCALE GENOMIC DNA]</scope>
    <source>
        <strain evidence="2 3">Bd21</strain>
    </source>
</reference>
<evidence type="ECO:0000313" key="3">
    <source>
        <dbReference type="EnsemblPlants" id="KQJ89915"/>
    </source>
</evidence>
<sequence length="75" mass="8625">MGRLRGRGTACTRCGGRRHGGRRNGREHHVSDVGRRWSFTAQHSKCAWRREGWRGICQGWEDMPCGCAATRKEQR</sequence>
<reference evidence="3" key="3">
    <citation type="submission" date="2018-08" db="UniProtKB">
        <authorList>
            <consortium name="EnsemblPlants"/>
        </authorList>
    </citation>
    <scope>IDENTIFICATION</scope>
    <source>
        <strain evidence="3">cv. Bd21</strain>
    </source>
</reference>
<accession>A0A0Q3HP95</accession>
<evidence type="ECO:0000313" key="4">
    <source>
        <dbReference type="Proteomes" id="UP000008810"/>
    </source>
</evidence>
<reference evidence="2" key="2">
    <citation type="submission" date="2017-06" db="EMBL/GenBank/DDBJ databases">
        <title>WGS assembly of Brachypodium distachyon.</title>
        <authorList>
            <consortium name="The International Brachypodium Initiative"/>
            <person name="Lucas S."/>
            <person name="Harmon-Smith M."/>
            <person name="Lail K."/>
            <person name="Tice H."/>
            <person name="Grimwood J."/>
            <person name="Bruce D."/>
            <person name="Barry K."/>
            <person name="Shu S."/>
            <person name="Lindquist E."/>
            <person name="Wang M."/>
            <person name="Pitluck S."/>
            <person name="Vogel J.P."/>
            <person name="Garvin D.F."/>
            <person name="Mockler T.C."/>
            <person name="Schmutz J."/>
            <person name="Rokhsar D."/>
            <person name="Bevan M.W."/>
        </authorList>
    </citation>
    <scope>NUCLEOTIDE SEQUENCE</scope>
    <source>
        <strain evidence="2">Bd21</strain>
    </source>
</reference>
<evidence type="ECO:0000256" key="1">
    <source>
        <dbReference type="SAM" id="MobiDB-lite"/>
    </source>
</evidence>
<name>A0A0Q3HP95_BRADI</name>
<dbReference type="InParanoid" id="A0A0Q3HP95"/>
<evidence type="ECO:0000313" key="2">
    <source>
        <dbReference type="EMBL" id="KQJ89915.1"/>
    </source>
</evidence>
<dbReference type="EnsemblPlants" id="KQJ89915">
    <property type="protein sequence ID" value="KQJ89915"/>
    <property type="gene ID" value="BRADI_4g28435v3"/>
</dbReference>
<protein>
    <submittedName>
        <fullName evidence="2 3">Uncharacterized protein</fullName>
    </submittedName>
</protein>
<dbReference type="Proteomes" id="UP000008810">
    <property type="component" value="Chromosome 4"/>
</dbReference>
<feature type="compositionally biased region" description="Basic residues" evidence="1">
    <location>
        <begin position="15"/>
        <end position="26"/>
    </location>
</feature>
<keyword evidence="4" id="KW-1185">Reference proteome</keyword>
<proteinExistence type="predicted"/>
<dbReference type="EMBL" id="CM000883">
    <property type="protein sequence ID" value="KQJ89915.1"/>
    <property type="molecule type" value="Genomic_DNA"/>
</dbReference>
<dbReference type="Gramene" id="KQJ89915">
    <property type="protein sequence ID" value="KQJ89915"/>
    <property type="gene ID" value="BRADI_4g28435v3"/>
</dbReference>
<dbReference type="AlphaFoldDB" id="A0A0Q3HP95"/>
<gene>
    <name evidence="2" type="ORF">BRADI_4g28435v3</name>
</gene>
<organism evidence="2">
    <name type="scientific">Brachypodium distachyon</name>
    <name type="common">Purple false brome</name>
    <name type="synonym">Trachynia distachya</name>
    <dbReference type="NCBI Taxonomy" id="15368"/>
    <lineage>
        <taxon>Eukaryota</taxon>
        <taxon>Viridiplantae</taxon>
        <taxon>Streptophyta</taxon>
        <taxon>Embryophyta</taxon>
        <taxon>Tracheophyta</taxon>
        <taxon>Spermatophyta</taxon>
        <taxon>Magnoliopsida</taxon>
        <taxon>Liliopsida</taxon>
        <taxon>Poales</taxon>
        <taxon>Poaceae</taxon>
        <taxon>BOP clade</taxon>
        <taxon>Pooideae</taxon>
        <taxon>Stipodae</taxon>
        <taxon>Brachypodieae</taxon>
        <taxon>Brachypodium</taxon>
    </lineage>
</organism>